<accession>A0ACC0C7R9</accession>
<comment type="caution">
    <text evidence="1">The sequence shown here is derived from an EMBL/GenBank/DDBJ whole genome shotgun (WGS) entry which is preliminary data.</text>
</comment>
<proteinExistence type="predicted"/>
<reference evidence="2" key="1">
    <citation type="journal article" date="2023" name="Nat. Plants">
        <title>Single-cell RNA sequencing provides a high-resolution roadmap for understanding the multicellular compartmentation of specialized metabolism.</title>
        <authorList>
            <person name="Sun S."/>
            <person name="Shen X."/>
            <person name="Li Y."/>
            <person name="Li Y."/>
            <person name="Wang S."/>
            <person name="Li R."/>
            <person name="Zhang H."/>
            <person name="Shen G."/>
            <person name="Guo B."/>
            <person name="Wei J."/>
            <person name="Xu J."/>
            <person name="St-Pierre B."/>
            <person name="Chen S."/>
            <person name="Sun C."/>
        </authorList>
    </citation>
    <scope>NUCLEOTIDE SEQUENCE [LARGE SCALE GENOMIC DNA]</scope>
</reference>
<protein>
    <submittedName>
        <fullName evidence="1">Uncharacterized protein</fullName>
    </submittedName>
</protein>
<sequence>MFSTMCLTCALEMHRSGAPYSVDPLERGHNIIQGLAQPILLESEEGLETEVVLRANMDYEMPELVFDDLVIGSRFCPTKAHTHVNLLSIHIHVFKCHILQMTWEERGCSKLLEDRMLHHARRWIYHERTIIGGSGGTASSSSYSFREVVLERVSVPVVDLPDGESAEGLAVQEAKFEAEIEDPSKPETHLEMVVEPEGEAPVEL</sequence>
<dbReference type="EMBL" id="CM044701">
    <property type="protein sequence ID" value="KAI5680989.1"/>
    <property type="molecule type" value="Genomic_DNA"/>
</dbReference>
<keyword evidence="2" id="KW-1185">Reference proteome</keyword>
<organism evidence="1 2">
    <name type="scientific">Catharanthus roseus</name>
    <name type="common">Madagascar periwinkle</name>
    <name type="synonym">Vinca rosea</name>
    <dbReference type="NCBI Taxonomy" id="4058"/>
    <lineage>
        <taxon>Eukaryota</taxon>
        <taxon>Viridiplantae</taxon>
        <taxon>Streptophyta</taxon>
        <taxon>Embryophyta</taxon>
        <taxon>Tracheophyta</taxon>
        <taxon>Spermatophyta</taxon>
        <taxon>Magnoliopsida</taxon>
        <taxon>eudicotyledons</taxon>
        <taxon>Gunneridae</taxon>
        <taxon>Pentapetalae</taxon>
        <taxon>asterids</taxon>
        <taxon>lamiids</taxon>
        <taxon>Gentianales</taxon>
        <taxon>Apocynaceae</taxon>
        <taxon>Rauvolfioideae</taxon>
        <taxon>Vinceae</taxon>
        <taxon>Catharanthinae</taxon>
        <taxon>Catharanthus</taxon>
    </lineage>
</organism>
<dbReference type="Proteomes" id="UP001060085">
    <property type="component" value="Linkage Group LG01"/>
</dbReference>
<evidence type="ECO:0000313" key="2">
    <source>
        <dbReference type="Proteomes" id="UP001060085"/>
    </source>
</evidence>
<evidence type="ECO:0000313" key="1">
    <source>
        <dbReference type="EMBL" id="KAI5680989.1"/>
    </source>
</evidence>
<name>A0ACC0C7R9_CATRO</name>
<gene>
    <name evidence="1" type="ORF">M9H77_02216</name>
</gene>